<name>A9UYG8_MONBE</name>
<dbReference type="EMBL" id="CH991550">
    <property type="protein sequence ID" value="EDQ89459.1"/>
    <property type="molecule type" value="Genomic_DNA"/>
</dbReference>
<keyword evidence="1" id="KW-1015">Disulfide bond</keyword>
<gene>
    <name evidence="5" type="ORF">MONBRDRAFT_25119</name>
</gene>
<reference evidence="5 6" key="1">
    <citation type="journal article" date="2008" name="Nature">
        <title>The genome of the choanoflagellate Monosiga brevicollis and the origin of metazoans.</title>
        <authorList>
            <consortium name="JGI Sequencing"/>
            <person name="King N."/>
            <person name="Westbrook M.J."/>
            <person name="Young S.L."/>
            <person name="Kuo A."/>
            <person name="Abedin M."/>
            <person name="Chapman J."/>
            <person name="Fairclough S."/>
            <person name="Hellsten U."/>
            <person name="Isogai Y."/>
            <person name="Letunic I."/>
            <person name="Marr M."/>
            <person name="Pincus D."/>
            <person name="Putnam N."/>
            <person name="Rokas A."/>
            <person name="Wright K.J."/>
            <person name="Zuzow R."/>
            <person name="Dirks W."/>
            <person name="Good M."/>
            <person name="Goodstein D."/>
            <person name="Lemons D."/>
            <person name="Li W."/>
            <person name="Lyons J.B."/>
            <person name="Morris A."/>
            <person name="Nichols S."/>
            <person name="Richter D.J."/>
            <person name="Salamov A."/>
            <person name="Bork P."/>
            <person name="Lim W.A."/>
            <person name="Manning G."/>
            <person name="Miller W.T."/>
            <person name="McGinnis W."/>
            <person name="Shapiro H."/>
            <person name="Tjian R."/>
            <person name="Grigoriev I.V."/>
            <person name="Rokhsar D."/>
        </authorList>
    </citation>
    <scope>NUCLEOTIDE SEQUENCE [LARGE SCALE GENOMIC DNA]</scope>
    <source>
        <strain evidence="6">MX1 / ATCC 50154</strain>
    </source>
</reference>
<protein>
    <recommendedName>
        <fullName evidence="4">EGF-like domain-containing protein</fullName>
    </recommendedName>
</protein>
<dbReference type="PANTHER" id="PTHR24035:SF109">
    <property type="entry name" value="PROTEIN DRAPER"/>
    <property type="match status" value="1"/>
</dbReference>
<dbReference type="InParanoid" id="A9UYG8"/>
<evidence type="ECO:0000259" key="4">
    <source>
        <dbReference type="PROSITE" id="PS50026"/>
    </source>
</evidence>
<keyword evidence="6" id="KW-1185">Reference proteome</keyword>
<feature type="chain" id="PRO_5002744515" description="EGF-like domain-containing protein" evidence="3">
    <location>
        <begin position="30"/>
        <end position="735"/>
    </location>
</feature>
<keyword evidence="1" id="KW-0245">EGF-like domain</keyword>
<feature type="domain" description="EGF-like" evidence="4">
    <location>
        <begin position="429"/>
        <end position="468"/>
    </location>
</feature>
<dbReference type="Proteomes" id="UP000001357">
    <property type="component" value="Unassembled WGS sequence"/>
</dbReference>
<dbReference type="SMART" id="SM00181">
    <property type="entry name" value="EGF"/>
    <property type="match status" value="4"/>
</dbReference>
<dbReference type="eggNOG" id="KOG1225">
    <property type="taxonomic scope" value="Eukaryota"/>
</dbReference>
<dbReference type="PROSITE" id="PS00022">
    <property type="entry name" value="EGF_1"/>
    <property type="match status" value="3"/>
</dbReference>
<evidence type="ECO:0000256" key="3">
    <source>
        <dbReference type="SAM" id="SignalP"/>
    </source>
</evidence>
<proteinExistence type="predicted"/>
<sequence>MMARRRGSGSSIGIVRIILMMSLLAGSHAALQDLCYRLRWRLADPIPRERMIRPVTGFPPEHALVQNERCGHQYAAGDPIPVSALYSTSNGNSGCQEVTGGSLFYAYNWPNGASANTGFEEPEKALFYFVQREDSNVSFVLVHDTPGNADGGGVTLELLAPDLAGRELDWEVRDDYNEVYEYDSTTGLGRIVQNWAVCCTDGAALGPLPPYGYRITFRYSRILGLNGVRVGNYNASTNSLSMIELDLDDLADGIELTTFTCDQICEDKKSCGECASDDLCAWCGDECIYEDTLKFYDSCVSGSYADPTNELFCTSGDHGWRFIGDGETDQCDYPPGAINDAGRFTNPRITEVEAFCTGRGEPDFEVDACNCYEGYYGIDCRNECPGGAANPCSGHGVCHADGHCVCECGYGGTDCAMNLGSCSSCELSNGDACGILLTDSNFSGYCSGGEIRGPSCACLEGFHGEACNETCPGMSANGTGTSCGGHGTCDANTGVCVCDPCYTANPVTGLCEPKACPVCENDGLCVCDRNTGEQYCSCRGAFEGPTCNVCSCYNGGSCNAISGECICVEPYRSENCELDCTNAAEGELIGCVEIDLCMTNQSFCGANTTCTFIGYVAADGQNVTLGGDCRPVDVCAEEGEAACGSFSDCTTTGAGTYTCACQAGYWSDQAQHNCSAFAVCGEDELEAQAPTATSNRVCERVAATTTTVASTTTTTSETADGSVGASSSKSSAVCI</sequence>
<evidence type="ECO:0000313" key="5">
    <source>
        <dbReference type="EMBL" id="EDQ89459.1"/>
    </source>
</evidence>
<dbReference type="GeneID" id="5890894"/>
<evidence type="ECO:0000256" key="1">
    <source>
        <dbReference type="PROSITE-ProRule" id="PRU00076"/>
    </source>
</evidence>
<dbReference type="PROSITE" id="PS01186">
    <property type="entry name" value="EGF_2"/>
    <property type="match status" value="1"/>
</dbReference>
<dbReference type="AlphaFoldDB" id="A9UYG8"/>
<feature type="signal peptide" evidence="3">
    <location>
        <begin position="1"/>
        <end position="29"/>
    </location>
</feature>
<comment type="caution">
    <text evidence="1">Lacks conserved residue(s) required for the propagation of feature annotation.</text>
</comment>
<dbReference type="RefSeq" id="XP_001745488.1">
    <property type="nucleotide sequence ID" value="XM_001745436.1"/>
</dbReference>
<dbReference type="InterPro" id="IPR052108">
    <property type="entry name" value="MEGF/SIB"/>
</dbReference>
<dbReference type="PANTHER" id="PTHR24035">
    <property type="entry name" value="MULTIPLE EPIDERMAL GROWTH FACTOR-LIKE DOMAINS PROTEIN"/>
    <property type="match status" value="1"/>
</dbReference>
<dbReference type="InterPro" id="IPR000742">
    <property type="entry name" value="EGF"/>
</dbReference>
<feature type="region of interest" description="Disordered" evidence="2">
    <location>
        <begin position="712"/>
        <end position="735"/>
    </location>
</feature>
<evidence type="ECO:0000256" key="2">
    <source>
        <dbReference type="SAM" id="MobiDB-lite"/>
    </source>
</evidence>
<dbReference type="PROSITE" id="PS50026">
    <property type="entry name" value="EGF_3"/>
    <property type="match status" value="2"/>
</dbReference>
<feature type="domain" description="EGF-like" evidence="4">
    <location>
        <begin position="631"/>
        <end position="671"/>
    </location>
</feature>
<dbReference type="STRING" id="81824.A9UYG8"/>
<evidence type="ECO:0000313" key="6">
    <source>
        <dbReference type="Proteomes" id="UP000001357"/>
    </source>
</evidence>
<keyword evidence="3" id="KW-0732">Signal</keyword>
<dbReference type="KEGG" id="mbr:MONBRDRAFT_25119"/>
<feature type="disulfide bond" evidence="1">
    <location>
        <begin position="458"/>
        <end position="467"/>
    </location>
</feature>
<organism evidence="5 6">
    <name type="scientific">Monosiga brevicollis</name>
    <name type="common">Choanoflagellate</name>
    <dbReference type="NCBI Taxonomy" id="81824"/>
    <lineage>
        <taxon>Eukaryota</taxon>
        <taxon>Choanoflagellata</taxon>
        <taxon>Craspedida</taxon>
        <taxon>Salpingoecidae</taxon>
        <taxon>Monosiga</taxon>
    </lineage>
</organism>
<accession>A9UYG8</accession>
<dbReference type="Gene3D" id="2.10.25.10">
    <property type="entry name" value="Laminin"/>
    <property type="match status" value="2"/>
</dbReference>